<feature type="binding site" evidence="7">
    <location>
        <position position="105"/>
    </location>
    <ligand>
        <name>Zn(2+)</name>
        <dbReference type="ChEBI" id="CHEBI:29105"/>
        <label>1</label>
    </ligand>
</feature>
<dbReference type="PROSITE" id="PS00730">
    <property type="entry name" value="AP_NUCLEASE_F2_2"/>
    <property type="match status" value="1"/>
</dbReference>
<comment type="catalytic activity">
    <reaction evidence="7">
        <text>Endonucleolytic cleavage to 5'-phosphooligonucleotide end-products.</text>
        <dbReference type="EC" id="3.1.21.2"/>
    </reaction>
</comment>
<evidence type="ECO:0000256" key="3">
    <source>
        <dbReference type="ARBA" id="ARBA00022763"/>
    </source>
</evidence>
<dbReference type="NCBIfam" id="TIGR00587">
    <property type="entry name" value="nfo"/>
    <property type="match status" value="1"/>
</dbReference>
<accession>A0ABM7X935</accession>
<dbReference type="PROSITE" id="PS00731">
    <property type="entry name" value="AP_NUCLEASE_F2_3"/>
    <property type="match status" value="1"/>
</dbReference>
<keyword evidence="6 7" id="KW-0234">DNA repair</keyword>
<keyword evidence="5 7" id="KW-0862">Zinc</keyword>
<dbReference type="RefSeq" id="WP_248345546.1">
    <property type="nucleotide sequence ID" value="NZ_AP025592.1"/>
</dbReference>
<dbReference type="InterPro" id="IPR018246">
    <property type="entry name" value="AP_endonuc_F2_Zn_BS"/>
</dbReference>
<evidence type="ECO:0000256" key="1">
    <source>
        <dbReference type="ARBA" id="ARBA00005340"/>
    </source>
</evidence>
<feature type="binding site" evidence="7">
    <location>
        <position position="225"/>
    </location>
    <ligand>
        <name>Zn(2+)</name>
        <dbReference type="ChEBI" id="CHEBI:29105"/>
        <label>3</label>
    </ligand>
</feature>
<keyword evidence="7 9" id="KW-0255">Endonuclease</keyword>
<keyword evidence="2 7" id="KW-0479">Metal-binding</keyword>
<feature type="binding site" evidence="7">
    <location>
        <position position="227"/>
    </location>
    <ligand>
        <name>Zn(2+)</name>
        <dbReference type="ChEBI" id="CHEBI:29105"/>
        <label>3</label>
    </ligand>
</feature>
<evidence type="ECO:0000256" key="6">
    <source>
        <dbReference type="ARBA" id="ARBA00023204"/>
    </source>
</evidence>
<feature type="binding site" evidence="7">
    <location>
        <position position="212"/>
    </location>
    <ligand>
        <name>Zn(2+)</name>
        <dbReference type="ChEBI" id="CHEBI:29105"/>
        <label>2</label>
    </ligand>
</feature>
<keyword evidence="10" id="KW-1185">Reference proteome</keyword>
<dbReference type="EC" id="3.1.21.2" evidence="7"/>
<keyword evidence="4 7" id="KW-0378">Hydrolase</keyword>
<dbReference type="Pfam" id="PF01261">
    <property type="entry name" value="AP_endonuc_2"/>
    <property type="match status" value="1"/>
</dbReference>
<protein>
    <recommendedName>
        <fullName evidence="7">Probable endonuclease 4</fullName>
        <ecNumber evidence="7">3.1.21.2</ecNumber>
    </recommendedName>
    <alternativeName>
        <fullName evidence="7">Endodeoxyribonuclease IV</fullName>
    </alternativeName>
    <alternativeName>
        <fullName evidence="7">Endonuclease IV</fullName>
    </alternativeName>
</protein>
<evidence type="ECO:0000256" key="5">
    <source>
        <dbReference type="ARBA" id="ARBA00022833"/>
    </source>
</evidence>
<comment type="cofactor">
    <cofactor evidence="7">
        <name>Zn(2+)</name>
        <dbReference type="ChEBI" id="CHEBI:29105"/>
    </cofactor>
    <text evidence="7">Binds 3 Zn(2+) ions.</text>
</comment>
<dbReference type="PANTHER" id="PTHR21445">
    <property type="entry name" value="ENDONUCLEASE IV ENDODEOXYRIBONUCLEASE IV"/>
    <property type="match status" value="1"/>
</dbReference>
<evidence type="ECO:0000259" key="8">
    <source>
        <dbReference type="Pfam" id="PF01261"/>
    </source>
</evidence>
<dbReference type="PROSITE" id="PS51432">
    <property type="entry name" value="AP_NUCLEASE_F2_4"/>
    <property type="match status" value="1"/>
</dbReference>
<gene>
    <name evidence="7 9" type="primary">nfo</name>
    <name evidence="9" type="ORF">AMPC_14790</name>
</gene>
<dbReference type="CDD" id="cd00019">
    <property type="entry name" value="AP2Ec"/>
    <property type="match status" value="1"/>
</dbReference>
<evidence type="ECO:0000256" key="4">
    <source>
        <dbReference type="ARBA" id="ARBA00022801"/>
    </source>
</evidence>
<feature type="binding site" evidence="7">
    <location>
        <position position="139"/>
    </location>
    <ligand>
        <name>Zn(2+)</name>
        <dbReference type="ChEBI" id="CHEBI:29105"/>
        <label>1</label>
    </ligand>
</feature>
<dbReference type="InterPro" id="IPR001719">
    <property type="entry name" value="AP_endonuc_2"/>
</dbReference>
<comment type="function">
    <text evidence="7">Endonuclease IV plays a role in DNA repair. It cleaves phosphodiester bonds at apurinic or apyrimidinic (AP) sites, generating a 3'-hydroxyl group and a 5'-terminal sugar phosphate.</text>
</comment>
<feature type="binding site" evidence="7">
    <location>
        <position position="178"/>
    </location>
    <ligand>
        <name>Zn(2+)</name>
        <dbReference type="ChEBI" id="CHEBI:29105"/>
        <label>3</label>
    </ligand>
</feature>
<evidence type="ECO:0000256" key="2">
    <source>
        <dbReference type="ARBA" id="ARBA00022723"/>
    </source>
</evidence>
<dbReference type="PANTHER" id="PTHR21445:SF0">
    <property type="entry name" value="APURINIC-APYRIMIDINIC ENDONUCLEASE"/>
    <property type="match status" value="1"/>
</dbReference>
<evidence type="ECO:0000313" key="9">
    <source>
        <dbReference type="EMBL" id="BDG08366.1"/>
    </source>
</evidence>
<feature type="binding site" evidence="7">
    <location>
        <position position="257"/>
    </location>
    <ligand>
        <name>Zn(2+)</name>
        <dbReference type="ChEBI" id="CHEBI:29105"/>
        <label>2</label>
    </ligand>
</feature>
<feature type="domain" description="Xylose isomerase-like TIM barrel" evidence="8">
    <location>
        <begin position="17"/>
        <end position="271"/>
    </location>
</feature>
<dbReference type="Gene3D" id="3.20.20.150">
    <property type="entry name" value="Divalent-metal-dependent TIM barrel enzymes"/>
    <property type="match status" value="1"/>
</dbReference>
<proteinExistence type="inferred from homology"/>
<evidence type="ECO:0000313" key="10">
    <source>
        <dbReference type="Proteomes" id="UP001162734"/>
    </source>
</evidence>
<reference evidence="10" key="1">
    <citation type="journal article" date="2022" name="Int. J. Syst. Evol. Microbiol.">
        <title>Anaeromyxobacter oryzae sp. nov., Anaeromyxobacter diazotrophicus sp. nov. and Anaeromyxobacter paludicola sp. nov., isolated from paddy soils.</title>
        <authorList>
            <person name="Itoh H."/>
            <person name="Xu Z."/>
            <person name="Mise K."/>
            <person name="Masuda Y."/>
            <person name="Ushijima N."/>
            <person name="Hayakawa C."/>
            <person name="Shiratori Y."/>
            <person name="Senoo K."/>
        </authorList>
    </citation>
    <scope>NUCLEOTIDE SEQUENCE [LARGE SCALE GENOMIC DNA]</scope>
    <source>
        <strain evidence="10">Red630</strain>
    </source>
</reference>
<dbReference type="SMART" id="SM00518">
    <property type="entry name" value="AP2Ec"/>
    <property type="match status" value="1"/>
</dbReference>
<feature type="binding site" evidence="7">
    <location>
        <position position="175"/>
    </location>
    <ligand>
        <name>Zn(2+)</name>
        <dbReference type="ChEBI" id="CHEBI:29105"/>
        <label>2</label>
    </ligand>
</feature>
<keyword evidence="7" id="KW-0540">Nuclease</keyword>
<keyword evidence="3 7" id="KW-0227">DNA damage</keyword>
<dbReference type="GO" id="GO:0004519">
    <property type="term" value="F:endonuclease activity"/>
    <property type="evidence" value="ECO:0007669"/>
    <property type="project" value="UniProtKB-KW"/>
</dbReference>
<organism evidence="9 10">
    <name type="scientific">Anaeromyxobacter paludicola</name>
    <dbReference type="NCBI Taxonomy" id="2918171"/>
    <lineage>
        <taxon>Bacteria</taxon>
        <taxon>Pseudomonadati</taxon>
        <taxon>Myxococcota</taxon>
        <taxon>Myxococcia</taxon>
        <taxon>Myxococcales</taxon>
        <taxon>Cystobacterineae</taxon>
        <taxon>Anaeromyxobacteraceae</taxon>
        <taxon>Anaeromyxobacter</taxon>
    </lineage>
</organism>
<evidence type="ECO:0000256" key="7">
    <source>
        <dbReference type="HAMAP-Rule" id="MF_00152"/>
    </source>
</evidence>
<dbReference type="InterPro" id="IPR013022">
    <property type="entry name" value="Xyl_isomerase-like_TIM-brl"/>
</dbReference>
<dbReference type="EMBL" id="AP025592">
    <property type="protein sequence ID" value="BDG08366.1"/>
    <property type="molecule type" value="Genomic_DNA"/>
</dbReference>
<dbReference type="Proteomes" id="UP001162734">
    <property type="component" value="Chromosome"/>
</dbReference>
<comment type="similarity">
    <text evidence="1 7">Belongs to the AP endonuclease 2 family.</text>
</comment>
<dbReference type="SUPFAM" id="SSF51658">
    <property type="entry name" value="Xylose isomerase-like"/>
    <property type="match status" value="1"/>
</dbReference>
<dbReference type="HAMAP" id="MF_00152">
    <property type="entry name" value="Nfo"/>
    <property type="match status" value="1"/>
</dbReference>
<name>A0ABM7X935_9BACT</name>
<feature type="binding site" evidence="7">
    <location>
        <position position="65"/>
    </location>
    <ligand>
        <name>Zn(2+)</name>
        <dbReference type="ChEBI" id="CHEBI:29105"/>
        <label>1</label>
    </ligand>
</feature>
<dbReference type="InterPro" id="IPR036237">
    <property type="entry name" value="Xyl_isomerase-like_sf"/>
</dbReference>
<feature type="binding site" evidence="7">
    <location>
        <position position="139"/>
    </location>
    <ligand>
        <name>Zn(2+)</name>
        <dbReference type="ChEBI" id="CHEBI:29105"/>
        <label>2</label>
    </ligand>
</feature>
<sequence>MILGAHEGIAGGVSTAFARAEADGADCLQIFTRNARGWAAKPLDPEEVARFRAEAARTGKPTAAHCTYLVNLCSGDAEIRRKSWDGLADELGRCEALGVPSLVFHPGSCEDEPLGLRLVAEGMTEALERSPGRSRLLLETTAGQGASLGWRFEHLAAIREAVPAKLRRRVGVCVDTCHLHAAGYDLLTEEGYEATFAELDRTLGLGLVQAFHLNDSKKGRGCRVDRHEHIGDGALGTEPFRRLVNDPRFADVPAFLETELRFKENLEVLRSLLR</sequence>